<gene>
    <name evidence="1" type="ORF">IOD40_08780</name>
</gene>
<keyword evidence="2" id="KW-1185">Reference proteome</keyword>
<dbReference type="Proteomes" id="UP000601789">
    <property type="component" value="Unassembled WGS sequence"/>
</dbReference>
<dbReference type="Pfam" id="PF11367">
    <property type="entry name" value="Tail_completion_gp17"/>
    <property type="match status" value="1"/>
</dbReference>
<name>A0ABS0SDN7_9HYPH</name>
<dbReference type="RefSeq" id="WP_198476150.1">
    <property type="nucleotide sequence ID" value="NZ_JADGMQ010000004.1"/>
</dbReference>
<dbReference type="InterPro" id="IPR053745">
    <property type="entry name" value="Viral_Tail_Comp_sf"/>
</dbReference>
<evidence type="ECO:0000313" key="1">
    <source>
        <dbReference type="EMBL" id="MBI1620755.1"/>
    </source>
</evidence>
<reference evidence="1 2" key="1">
    <citation type="submission" date="2020-10" db="EMBL/GenBank/DDBJ databases">
        <title>Aquamicrobium zhengzhouensis sp. nov., a exopolysaccharide producing bacterium isolated from farmland soil.</title>
        <authorList>
            <person name="Wang X."/>
        </authorList>
    </citation>
    <scope>NUCLEOTIDE SEQUENCE [LARGE SCALE GENOMIC DNA]</scope>
    <source>
        <strain evidence="2">cd-1</strain>
    </source>
</reference>
<comment type="caution">
    <text evidence="1">The sequence shown here is derived from an EMBL/GenBank/DDBJ whole genome shotgun (WGS) entry which is preliminary data.</text>
</comment>
<evidence type="ECO:0000313" key="2">
    <source>
        <dbReference type="Proteomes" id="UP000601789"/>
    </source>
</evidence>
<sequence>MMSATFELQKAIFATLKASAPLAEMLGEVRLYDHAPANVVFPYFTFGRTTGFDWSTSTEDGSEHLFTVHAWSKEKGKKQTLLMLEHVKAALHDTELALDGFRLVNLRREFEEVRYIDDLAIYHGILRFRAVTEPTD</sequence>
<dbReference type="Gene3D" id="3.30.2000.30">
    <property type="match status" value="1"/>
</dbReference>
<organism evidence="1 2">
    <name type="scientific">Aquamicrobium zhengzhouense</name>
    <dbReference type="NCBI Taxonomy" id="2781738"/>
    <lineage>
        <taxon>Bacteria</taxon>
        <taxon>Pseudomonadati</taxon>
        <taxon>Pseudomonadota</taxon>
        <taxon>Alphaproteobacteria</taxon>
        <taxon>Hyphomicrobiales</taxon>
        <taxon>Phyllobacteriaceae</taxon>
        <taxon>Aquamicrobium</taxon>
    </lineage>
</organism>
<accession>A0ABS0SDN7</accession>
<protein>
    <submittedName>
        <fullName evidence="1">DUF3168 domain-containing protein</fullName>
    </submittedName>
</protein>
<dbReference type="EMBL" id="JADGMQ010000004">
    <property type="protein sequence ID" value="MBI1620755.1"/>
    <property type="molecule type" value="Genomic_DNA"/>
</dbReference>
<proteinExistence type="predicted"/>
<dbReference type="InterPro" id="IPR021508">
    <property type="entry name" value="Gp17-like"/>
</dbReference>